<comment type="function">
    <text evidence="6">Toxic component of a toxin-antitoxin (TA) system. An RNase.</text>
</comment>
<organism evidence="8 9">
    <name type="scientific">Candidatus Methylomirabilis limnetica</name>
    <dbReference type="NCBI Taxonomy" id="2033718"/>
    <lineage>
        <taxon>Bacteria</taxon>
        <taxon>Candidatus Methylomirabilota</taxon>
        <taxon>Candidatus Methylomirabilia</taxon>
        <taxon>Candidatus Methylomirabilales</taxon>
        <taxon>Candidatus Methylomirabilaceae</taxon>
        <taxon>Candidatus Methylomirabilis</taxon>
    </lineage>
</organism>
<name>A0A2T4TV51_9BACT</name>
<dbReference type="GO" id="GO:0090729">
    <property type="term" value="F:toxin activity"/>
    <property type="evidence" value="ECO:0007669"/>
    <property type="project" value="UniProtKB-KW"/>
</dbReference>
<feature type="domain" description="PIN" evidence="7">
    <location>
        <begin position="6"/>
        <end position="130"/>
    </location>
</feature>
<keyword evidence="5 6" id="KW-0460">Magnesium</keyword>
<proteinExistence type="inferred from homology"/>
<protein>
    <recommendedName>
        <fullName evidence="6">Ribonuclease VapC</fullName>
        <shortName evidence="6">RNase VapC</shortName>
        <ecNumber evidence="6">3.1.-.-</ecNumber>
    </recommendedName>
    <alternativeName>
        <fullName evidence="6">Toxin VapC</fullName>
    </alternativeName>
</protein>
<dbReference type="CDD" id="cd09873">
    <property type="entry name" value="PIN_Pae0151-like"/>
    <property type="match status" value="1"/>
</dbReference>
<dbReference type="GO" id="GO:0016787">
    <property type="term" value="F:hydrolase activity"/>
    <property type="evidence" value="ECO:0007669"/>
    <property type="project" value="UniProtKB-KW"/>
</dbReference>
<dbReference type="SUPFAM" id="SSF88723">
    <property type="entry name" value="PIN domain-like"/>
    <property type="match status" value="1"/>
</dbReference>
<evidence type="ECO:0000256" key="2">
    <source>
        <dbReference type="ARBA" id="ARBA00022722"/>
    </source>
</evidence>
<evidence type="ECO:0000256" key="5">
    <source>
        <dbReference type="ARBA" id="ARBA00022842"/>
    </source>
</evidence>
<dbReference type="OrthoDB" id="9798446at2"/>
<keyword evidence="6" id="KW-0800">Toxin</keyword>
<reference evidence="8 9" key="1">
    <citation type="submission" date="2017-09" db="EMBL/GenBank/DDBJ databases">
        <title>Bloom of a denitrifying methanotroph, Candidatus Methylomirabilis limnetica, in a deep stratified lake.</title>
        <authorList>
            <person name="Graf J.S."/>
            <person name="Marchant H.K."/>
            <person name="Tienken D."/>
            <person name="Hach P.F."/>
            <person name="Brand A."/>
            <person name="Schubert C.J."/>
            <person name="Kuypers M.M."/>
            <person name="Milucka J."/>
        </authorList>
    </citation>
    <scope>NUCLEOTIDE SEQUENCE [LARGE SCALE GENOMIC DNA]</scope>
    <source>
        <strain evidence="8 9">Zug</strain>
    </source>
</reference>
<dbReference type="Proteomes" id="UP000241436">
    <property type="component" value="Unassembled WGS sequence"/>
</dbReference>
<dbReference type="InterPro" id="IPR002716">
    <property type="entry name" value="PIN_dom"/>
</dbReference>
<keyword evidence="1 6" id="KW-1277">Toxin-antitoxin system</keyword>
<dbReference type="GO" id="GO:0000287">
    <property type="term" value="F:magnesium ion binding"/>
    <property type="evidence" value="ECO:0007669"/>
    <property type="project" value="UniProtKB-UniRule"/>
</dbReference>
<gene>
    <name evidence="6" type="primary">vapC</name>
    <name evidence="8" type="ORF">CLG94_12225</name>
</gene>
<comment type="caution">
    <text evidence="8">The sequence shown here is derived from an EMBL/GenBank/DDBJ whole genome shotgun (WGS) entry which is preliminary data.</text>
</comment>
<dbReference type="RefSeq" id="WP_107563933.1">
    <property type="nucleotide sequence ID" value="NZ_NVQC01000036.1"/>
</dbReference>
<dbReference type="InterPro" id="IPR029060">
    <property type="entry name" value="PIN-like_dom_sf"/>
</dbReference>
<dbReference type="InterPro" id="IPR022907">
    <property type="entry name" value="VapC_family"/>
</dbReference>
<dbReference type="InterPro" id="IPR051619">
    <property type="entry name" value="TypeII_TA_RNase_PINc/VapC"/>
</dbReference>
<dbReference type="AlphaFoldDB" id="A0A2T4TV51"/>
<evidence type="ECO:0000256" key="6">
    <source>
        <dbReference type="HAMAP-Rule" id="MF_00265"/>
    </source>
</evidence>
<comment type="cofactor">
    <cofactor evidence="6">
        <name>Mg(2+)</name>
        <dbReference type="ChEBI" id="CHEBI:18420"/>
    </cofactor>
</comment>
<dbReference type="PANTHER" id="PTHR35901">
    <property type="entry name" value="RIBONUCLEASE VAPC3"/>
    <property type="match status" value="1"/>
</dbReference>
<evidence type="ECO:0000259" key="7">
    <source>
        <dbReference type="Pfam" id="PF01850"/>
    </source>
</evidence>
<keyword evidence="4 6" id="KW-0378">Hydrolase</keyword>
<evidence type="ECO:0000256" key="3">
    <source>
        <dbReference type="ARBA" id="ARBA00022723"/>
    </source>
</evidence>
<keyword evidence="3 6" id="KW-0479">Metal-binding</keyword>
<evidence type="ECO:0000313" key="9">
    <source>
        <dbReference type="Proteomes" id="UP000241436"/>
    </source>
</evidence>
<accession>A0A2T4TV51</accession>
<feature type="binding site" evidence="6">
    <location>
        <position position="8"/>
    </location>
    <ligand>
        <name>Mg(2+)</name>
        <dbReference type="ChEBI" id="CHEBI:18420"/>
    </ligand>
</feature>
<sequence length="144" mass="15863">MPTRFVVDTSVVMAWCFRDAGNRYADAVLESLETGEALVHAIWPLEVGNVLLVAERKKRLSEASLVRFLALLRNLPITVEQETPDRMLTEIVSLARTHHLSTYDASYLDLAMRLGLPIATQDALLAKAAKTCRVPAFDPASAQG</sequence>
<comment type="similarity">
    <text evidence="6">Belongs to the PINc/VapC protein family.</text>
</comment>
<keyword evidence="2 6" id="KW-0540">Nuclease</keyword>
<feature type="binding site" evidence="6">
    <location>
        <position position="104"/>
    </location>
    <ligand>
        <name>Mg(2+)</name>
        <dbReference type="ChEBI" id="CHEBI:18420"/>
    </ligand>
</feature>
<dbReference type="EC" id="3.1.-.-" evidence="6"/>
<evidence type="ECO:0000256" key="4">
    <source>
        <dbReference type="ARBA" id="ARBA00022801"/>
    </source>
</evidence>
<dbReference type="EMBL" id="NVQC01000036">
    <property type="protein sequence ID" value="PTL34979.1"/>
    <property type="molecule type" value="Genomic_DNA"/>
</dbReference>
<dbReference type="PANTHER" id="PTHR35901:SF1">
    <property type="entry name" value="EXONUCLEASE VAPC9"/>
    <property type="match status" value="1"/>
</dbReference>
<dbReference type="GO" id="GO:0004540">
    <property type="term" value="F:RNA nuclease activity"/>
    <property type="evidence" value="ECO:0007669"/>
    <property type="project" value="InterPro"/>
</dbReference>
<dbReference type="Gene3D" id="3.40.50.1010">
    <property type="entry name" value="5'-nuclease"/>
    <property type="match status" value="1"/>
</dbReference>
<dbReference type="Pfam" id="PF01850">
    <property type="entry name" value="PIN"/>
    <property type="match status" value="1"/>
</dbReference>
<dbReference type="InterPro" id="IPR044153">
    <property type="entry name" value="PIN_Pae0151-like"/>
</dbReference>
<dbReference type="HAMAP" id="MF_00265">
    <property type="entry name" value="VapC_Nob1"/>
    <property type="match status" value="1"/>
</dbReference>
<reference evidence="9" key="2">
    <citation type="journal article" date="2018" name="Environ. Microbiol.">
        <title>Bloom of a denitrifying methanotroph, 'Candidatus Methylomirabilis limnetica', in a deep stratified lake.</title>
        <authorList>
            <person name="Graf J.S."/>
            <person name="Mayr M.J."/>
            <person name="Marchant H.K."/>
            <person name="Tienken D."/>
            <person name="Hach P.F."/>
            <person name="Brand A."/>
            <person name="Schubert C.J."/>
            <person name="Kuypers M.M."/>
            <person name="Milucka J."/>
        </authorList>
    </citation>
    <scope>NUCLEOTIDE SEQUENCE [LARGE SCALE GENOMIC DNA]</scope>
    <source>
        <strain evidence="9">Zug</strain>
    </source>
</reference>
<keyword evidence="9" id="KW-1185">Reference proteome</keyword>
<evidence type="ECO:0000256" key="1">
    <source>
        <dbReference type="ARBA" id="ARBA00022649"/>
    </source>
</evidence>
<evidence type="ECO:0000313" key="8">
    <source>
        <dbReference type="EMBL" id="PTL34979.1"/>
    </source>
</evidence>